<protein>
    <submittedName>
        <fullName evidence="2">Uncharacterized protein</fullName>
    </submittedName>
</protein>
<name>A0A8H3FNM6_9LECA</name>
<organism evidence="2 3">
    <name type="scientific">Alectoria fallacina</name>
    <dbReference type="NCBI Taxonomy" id="1903189"/>
    <lineage>
        <taxon>Eukaryota</taxon>
        <taxon>Fungi</taxon>
        <taxon>Dikarya</taxon>
        <taxon>Ascomycota</taxon>
        <taxon>Pezizomycotina</taxon>
        <taxon>Lecanoromycetes</taxon>
        <taxon>OSLEUM clade</taxon>
        <taxon>Lecanoromycetidae</taxon>
        <taxon>Lecanorales</taxon>
        <taxon>Lecanorineae</taxon>
        <taxon>Parmeliaceae</taxon>
        <taxon>Alectoria</taxon>
    </lineage>
</organism>
<feature type="compositionally biased region" description="Polar residues" evidence="1">
    <location>
        <begin position="1169"/>
        <end position="1192"/>
    </location>
</feature>
<feature type="compositionally biased region" description="Basic and acidic residues" evidence="1">
    <location>
        <begin position="812"/>
        <end position="832"/>
    </location>
</feature>
<feature type="region of interest" description="Disordered" evidence="1">
    <location>
        <begin position="812"/>
        <end position="852"/>
    </location>
</feature>
<feature type="compositionally biased region" description="Polar residues" evidence="1">
    <location>
        <begin position="467"/>
        <end position="479"/>
    </location>
</feature>
<dbReference type="OrthoDB" id="5341904at2759"/>
<dbReference type="EMBL" id="CAJPDR010000240">
    <property type="protein sequence ID" value="CAF9927829.1"/>
    <property type="molecule type" value="Genomic_DNA"/>
</dbReference>
<feature type="compositionally biased region" description="Low complexity" evidence="1">
    <location>
        <begin position="1203"/>
        <end position="1213"/>
    </location>
</feature>
<feature type="region of interest" description="Disordered" evidence="1">
    <location>
        <begin position="1049"/>
        <end position="1078"/>
    </location>
</feature>
<dbReference type="AlphaFoldDB" id="A0A8H3FNM6"/>
<feature type="region of interest" description="Disordered" evidence="1">
    <location>
        <begin position="441"/>
        <end position="479"/>
    </location>
</feature>
<feature type="region of interest" description="Disordered" evidence="1">
    <location>
        <begin position="1118"/>
        <end position="1215"/>
    </location>
</feature>
<gene>
    <name evidence="2" type="ORF">ALECFALPRED_003891</name>
</gene>
<keyword evidence="3" id="KW-1185">Reference proteome</keyword>
<feature type="region of interest" description="Disordered" evidence="1">
    <location>
        <begin position="120"/>
        <end position="148"/>
    </location>
</feature>
<proteinExistence type="predicted"/>
<feature type="compositionally biased region" description="Polar residues" evidence="1">
    <location>
        <begin position="20"/>
        <end position="42"/>
    </location>
</feature>
<evidence type="ECO:0000256" key="1">
    <source>
        <dbReference type="SAM" id="MobiDB-lite"/>
    </source>
</evidence>
<feature type="compositionally biased region" description="Low complexity" evidence="1">
    <location>
        <begin position="127"/>
        <end position="141"/>
    </location>
</feature>
<feature type="compositionally biased region" description="Basic and acidic residues" evidence="1">
    <location>
        <begin position="1052"/>
        <end position="1064"/>
    </location>
</feature>
<feature type="region of interest" description="Disordered" evidence="1">
    <location>
        <begin position="222"/>
        <end position="248"/>
    </location>
</feature>
<feature type="compositionally biased region" description="Polar residues" evidence="1">
    <location>
        <begin position="1136"/>
        <end position="1147"/>
    </location>
</feature>
<comment type="caution">
    <text evidence="2">The sequence shown here is derived from an EMBL/GenBank/DDBJ whole genome shotgun (WGS) entry which is preliminary data.</text>
</comment>
<sequence length="1249" mass="137992">MGDPSNVDFGPRRLSKPRTIKSSSNLPSEQPTTPSLPHNSPDQDYFGNDAVVVNSHGERRSRNKSRSRIRAYLYGSSLDAIQTSSDDEEVQTGIVGAALDVRKRLSRTGSSIMPLQSAKISAKRLSDSSSSRLRSAHSTESQGADSEESAMIADQIKQRAHHDSLAAQNHIFRPVDEGRHVDSVMAPLRRKSLYTPGIATRNASDILRKPPKPSTDHDYYYDPSRHETSPLSHLAGLGKDGRSTPSDLHYSHLGGIQLGTLRITNSLVPENHPQDLGYRSPTPESKTNDEYYTASEGSVTGDRDHATTLPPRSGSPLRFESEVKASMRTDNRVPSSPDRSLPFERESSNESFPFERQTASQKANSKRETTDQSARFRREASSEVLRLKEGTSNKSSLSKRETSEPCYFEATKANSLLPLNMETHNKSLSFEYESNDRIEHFERETSKKSSPLKIGSFKTRRVEGRTPNESSPSKSTTPDNFVRFEGKIFSESIPFEMLSSKAYSVGGRTRDERFCFGENSPNGASDIADEYIAELEGSPFSYPLFENKRYIIPQLQYPAEERWRSFINDAEVQHAGSGRGSREDAFKKLNFNGSMPSTWECKRLSVQSSPPSRYSALETPQRDSGYCSYASLTEAPAHEVGFETGGNPIPPDRASASPPSRAVETVRSYARSSFRIPKRKLQKQRPKSQPPPVSLITVQGLHGLTDTHIPRVPSIIAARHANRLCRFPLLEHTFPSSQHTSADRCFSPAQVNQTEMRFPSPSNALEAASAKHRVISNVVDDDAWGASDLVRSPSWSEFGGGQRRKVQKKLAKEEQQLEKRTQKGKKVDDKQRSARSRSASRTRARSSEDQSRCETLATIADFGTVTESLGNSPYDIATAMAKVPGTSHSKSNWHPHQISTAMPRPKSWVGARMGPQNMFTDMPSVPALAAVDIKAHDLEWARDCQRSQSCSVAGAHRPASFTDRGGIPGKSLRPHSEAMDDTPPVPALPSLHQVKQREAVILRSRPHSMIVEAPVPEQQKAFPYPPELRTSATRRKMSGSLVIPDIWSNGSLERKSPTTVERPRQASNNCTSGSDEALPAKESLWETQSHAWSQRRKSAGEALLRNQVRNVLDSQEAANPAPLDEHSDRPPFLARASNSGAYQNLKPSPSHIGPFPNPLASHPQLTVHRPTSTPNTPCSLHQSATQQMQQPGFSPLTSPPRPSVSTPTSAPRRAQTQFFQIPRKRVGSGPAILPTETAIGSSRYEAVLI</sequence>
<evidence type="ECO:0000313" key="3">
    <source>
        <dbReference type="Proteomes" id="UP000664203"/>
    </source>
</evidence>
<feature type="compositionally biased region" description="Basic and acidic residues" evidence="1">
    <location>
        <begin position="319"/>
        <end position="331"/>
    </location>
</feature>
<feature type="compositionally biased region" description="Basic and acidic residues" evidence="1">
    <location>
        <begin position="365"/>
        <end position="391"/>
    </location>
</feature>
<accession>A0A8H3FNM6</accession>
<feature type="compositionally biased region" description="Basic residues" evidence="1">
    <location>
        <begin position="833"/>
        <end position="844"/>
    </location>
</feature>
<feature type="region of interest" description="Disordered" evidence="1">
    <location>
        <begin position="1"/>
        <end position="48"/>
    </location>
</feature>
<feature type="compositionally biased region" description="Polar residues" evidence="1">
    <location>
        <begin position="1065"/>
        <end position="1074"/>
    </location>
</feature>
<evidence type="ECO:0000313" key="2">
    <source>
        <dbReference type="EMBL" id="CAF9927829.1"/>
    </source>
</evidence>
<dbReference type="Proteomes" id="UP000664203">
    <property type="component" value="Unassembled WGS sequence"/>
</dbReference>
<reference evidence="2" key="1">
    <citation type="submission" date="2021-03" db="EMBL/GenBank/DDBJ databases">
        <authorList>
            <person name="Tagirdzhanova G."/>
        </authorList>
    </citation>
    <scope>NUCLEOTIDE SEQUENCE</scope>
</reference>
<feature type="region of interest" description="Disordered" evidence="1">
    <location>
        <begin position="268"/>
        <end position="404"/>
    </location>
</feature>